<dbReference type="PANTHER" id="PTHR24185">
    <property type="entry name" value="CALCIUM-INDEPENDENT PHOSPHOLIPASE A2-GAMMA"/>
    <property type="match status" value="1"/>
</dbReference>
<sequence length="261" mass="29836">ERNPGYAHHVSIWEVARATTAAPTYFQYINIDNRKFLDGGFAANNPVTEIFNEVQFMNGGDESVIKLLLSIGTGLKKPPPSRDSKSHWGYIPYLFNLVREAIRKSTDCEKEHDYMNRLTNGQHGADHTRIPYYRLNVPYRGCRGYRLDAKPRVHPIEACNSDTLQTMARCTNAYINDPMTQNALTAMAEILVQGRRERSSTPGWEVFSTGTYYRCMATGCASLKSHRLRNTRRKLELHLTNRHGISKNDIEAYVEKGRCPY</sequence>
<feature type="non-terminal residue" evidence="6">
    <location>
        <position position="1"/>
    </location>
</feature>
<feature type="domain" description="PNPLA" evidence="5">
    <location>
        <begin position="1"/>
        <end position="51"/>
    </location>
</feature>
<keyword evidence="7" id="KW-1185">Reference proteome</keyword>
<dbReference type="OrthoDB" id="626167at2759"/>
<dbReference type="GO" id="GO:0016042">
    <property type="term" value="P:lipid catabolic process"/>
    <property type="evidence" value="ECO:0007669"/>
    <property type="project" value="UniProtKB-KW"/>
</dbReference>
<evidence type="ECO:0000313" key="6">
    <source>
        <dbReference type="EMBL" id="OCK74101.1"/>
    </source>
</evidence>
<dbReference type="GO" id="GO:0047499">
    <property type="term" value="F:calcium-independent phospholipase A2 activity"/>
    <property type="evidence" value="ECO:0007669"/>
    <property type="project" value="TreeGrafter"/>
</dbReference>
<comment type="caution">
    <text evidence="4">Lacks conserved residue(s) required for the propagation of feature annotation.</text>
</comment>
<keyword evidence="1" id="KW-0378">Hydrolase</keyword>
<evidence type="ECO:0000259" key="5">
    <source>
        <dbReference type="PROSITE" id="PS51635"/>
    </source>
</evidence>
<dbReference type="Pfam" id="PF01734">
    <property type="entry name" value="Patatin"/>
    <property type="match status" value="1"/>
</dbReference>
<evidence type="ECO:0000313" key="7">
    <source>
        <dbReference type="Proteomes" id="UP000250266"/>
    </source>
</evidence>
<dbReference type="GO" id="GO:0016020">
    <property type="term" value="C:membrane"/>
    <property type="evidence" value="ECO:0007669"/>
    <property type="project" value="TreeGrafter"/>
</dbReference>
<dbReference type="GO" id="GO:0019369">
    <property type="term" value="P:arachidonate metabolic process"/>
    <property type="evidence" value="ECO:0007669"/>
    <property type="project" value="TreeGrafter"/>
</dbReference>
<gene>
    <name evidence="6" type="ORF">K432DRAFT_471048</name>
</gene>
<keyword evidence="3" id="KW-0443">Lipid metabolism</keyword>
<evidence type="ECO:0000256" key="1">
    <source>
        <dbReference type="ARBA" id="ARBA00022801"/>
    </source>
</evidence>
<accession>A0A8E2DYG7</accession>
<proteinExistence type="predicted"/>
<protein>
    <submittedName>
        <fullName evidence="6">FabD/lysophospholipase-like protein</fullName>
    </submittedName>
</protein>
<feature type="short sequence motif" description="DGA/G" evidence="4">
    <location>
        <begin position="38"/>
        <end position="40"/>
    </location>
</feature>
<keyword evidence="2" id="KW-0442">Lipid degradation</keyword>
<dbReference type="Gene3D" id="3.40.1090.10">
    <property type="entry name" value="Cytosolic phospholipase A2 catalytic domain"/>
    <property type="match status" value="1"/>
</dbReference>
<name>A0A8E2DYG7_9PEZI</name>
<dbReference type="SUPFAM" id="SSF52151">
    <property type="entry name" value="FabD/lysophospholipase-like"/>
    <property type="match status" value="1"/>
</dbReference>
<dbReference type="Proteomes" id="UP000250266">
    <property type="component" value="Unassembled WGS sequence"/>
</dbReference>
<dbReference type="AlphaFoldDB" id="A0A8E2DYG7"/>
<dbReference type="GO" id="GO:0046486">
    <property type="term" value="P:glycerolipid metabolic process"/>
    <property type="evidence" value="ECO:0007669"/>
    <property type="project" value="UniProtKB-ARBA"/>
</dbReference>
<evidence type="ECO:0000256" key="2">
    <source>
        <dbReference type="ARBA" id="ARBA00022963"/>
    </source>
</evidence>
<evidence type="ECO:0000256" key="4">
    <source>
        <dbReference type="PROSITE-ProRule" id="PRU01161"/>
    </source>
</evidence>
<dbReference type="InterPro" id="IPR002641">
    <property type="entry name" value="PNPLA_dom"/>
</dbReference>
<reference evidence="6 7" key="1">
    <citation type="journal article" date="2016" name="Nat. Commun.">
        <title>Ectomycorrhizal ecology is imprinted in the genome of the dominant symbiotic fungus Cenococcum geophilum.</title>
        <authorList>
            <consortium name="DOE Joint Genome Institute"/>
            <person name="Peter M."/>
            <person name="Kohler A."/>
            <person name="Ohm R.A."/>
            <person name="Kuo A."/>
            <person name="Krutzmann J."/>
            <person name="Morin E."/>
            <person name="Arend M."/>
            <person name="Barry K.W."/>
            <person name="Binder M."/>
            <person name="Choi C."/>
            <person name="Clum A."/>
            <person name="Copeland A."/>
            <person name="Grisel N."/>
            <person name="Haridas S."/>
            <person name="Kipfer T."/>
            <person name="LaButti K."/>
            <person name="Lindquist E."/>
            <person name="Lipzen A."/>
            <person name="Maire R."/>
            <person name="Meier B."/>
            <person name="Mihaltcheva S."/>
            <person name="Molinier V."/>
            <person name="Murat C."/>
            <person name="Poggeler S."/>
            <person name="Quandt C.A."/>
            <person name="Sperisen C."/>
            <person name="Tritt A."/>
            <person name="Tisserant E."/>
            <person name="Crous P.W."/>
            <person name="Henrissat B."/>
            <person name="Nehls U."/>
            <person name="Egli S."/>
            <person name="Spatafora J.W."/>
            <person name="Grigoriev I.V."/>
            <person name="Martin F.M."/>
        </authorList>
    </citation>
    <scope>NUCLEOTIDE SEQUENCE [LARGE SCALE GENOMIC DNA]</scope>
    <source>
        <strain evidence="6 7">CBS 459.81</strain>
    </source>
</reference>
<evidence type="ECO:0000256" key="3">
    <source>
        <dbReference type="ARBA" id="ARBA00023098"/>
    </source>
</evidence>
<dbReference type="EMBL" id="KV745560">
    <property type="protein sequence ID" value="OCK74101.1"/>
    <property type="molecule type" value="Genomic_DNA"/>
</dbReference>
<organism evidence="6 7">
    <name type="scientific">Lepidopterella palustris CBS 459.81</name>
    <dbReference type="NCBI Taxonomy" id="1314670"/>
    <lineage>
        <taxon>Eukaryota</taxon>
        <taxon>Fungi</taxon>
        <taxon>Dikarya</taxon>
        <taxon>Ascomycota</taxon>
        <taxon>Pezizomycotina</taxon>
        <taxon>Dothideomycetes</taxon>
        <taxon>Pleosporomycetidae</taxon>
        <taxon>Mytilinidiales</taxon>
        <taxon>Argynnaceae</taxon>
        <taxon>Lepidopterella</taxon>
    </lineage>
</organism>
<dbReference type="PANTHER" id="PTHR24185:SF1">
    <property type="entry name" value="CALCIUM-INDEPENDENT PHOSPHOLIPASE A2-GAMMA"/>
    <property type="match status" value="1"/>
</dbReference>
<dbReference type="PROSITE" id="PS51635">
    <property type="entry name" value="PNPLA"/>
    <property type="match status" value="1"/>
</dbReference>
<dbReference type="InterPro" id="IPR016035">
    <property type="entry name" value="Acyl_Trfase/lysoPLipase"/>
</dbReference>